<evidence type="ECO:0000256" key="2">
    <source>
        <dbReference type="SAM" id="Phobius"/>
    </source>
</evidence>
<gene>
    <name evidence="3" type="ORF">OCS_05606</name>
</gene>
<keyword evidence="2" id="KW-0812">Transmembrane</keyword>
<name>T4ZZX7_OPHSC</name>
<evidence type="ECO:0000313" key="3">
    <source>
        <dbReference type="EMBL" id="EQK98684.1"/>
    </source>
</evidence>
<keyword evidence="2" id="KW-0472">Membrane</keyword>
<protein>
    <submittedName>
        <fullName evidence="3">Uncharacterized protein</fullName>
    </submittedName>
</protein>
<feature type="region of interest" description="Disordered" evidence="1">
    <location>
        <begin position="1"/>
        <end position="40"/>
    </location>
</feature>
<evidence type="ECO:0000256" key="1">
    <source>
        <dbReference type="SAM" id="MobiDB-lite"/>
    </source>
</evidence>
<sequence>MEDPRAPLMAGNEDRADERESSDAGDNLPPRGSRKPADTNPGAFVVALTLAAGISGLLFGCKRHGCHLGDSRLHRHRALEPVPHVHGQVRHHVVDVSLCPRRVAAVFDSRRQVRP</sequence>
<evidence type="ECO:0000313" key="4">
    <source>
        <dbReference type="Proteomes" id="UP000019374"/>
    </source>
</evidence>
<dbReference type="EMBL" id="KE654249">
    <property type="protein sequence ID" value="EQK98684.1"/>
    <property type="molecule type" value="Genomic_DNA"/>
</dbReference>
<dbReference type="Proteomes" id="UP000019374">
    <property type="component" value="Unassembled WGS sequence"/>
</dbReference>
<feature type="compositionally biased region" description="Basic and acidic residues" evidence="1">
    <location>
        <begin position="12"/>
        <end position="22"/>
    </location>
</feature>
<organism evidence="3 4">
    <name type="scientific">Ophiocordyceps sinensis (strain Co18 / CGMCC 3.14243)</name>
    <name type="common">Yarsagumba caterpillar fungus</name>
    <name type="synonym">Hirsutella sinensis</name>
    <dbReference type="NCBI Taxonomy" id="911162"/>
    <lineage>
        <taxon>Eukaryota</taxon>
        <taxon>Fungi</taxon>
        <taxon>Dikarya</taxon>
        <taxon>Ascomycota</taxon>
        <taxon>Pezizomycotina</taxon>
        <taxon>Sordariomycetes</taxon>
        <taxon>Hypocreomycetidae</taxon>
        <taxon>Hypocreales</taxon>
        <taxon>Ophiocordycipitaceae</taxon>
        <taxon>Ophiocordyceps</taxon>
    </lineage>
</organism>
<keyword evidence="2" id="KW-1133">Transmembrane helix</keyword>
<reference evidence="3 4" key="1">
    <citation type="journal article" date="2013" name="Chin. Sci. Bull.">
        <title>Genome survey uncovers the secrets of sex and lifestyle in caterpillar fungus.</title>
        <authorList>
            <person name="Hu X."/>
            <person name="Zhang Y."/>
            <person name="Xiao G."/>
            <person name="Zheng P."/>
            <person name="Xia Y."/>
            <person name="Zhang X."/>
            <person name="St Leger R.J."/>
            <person name="Liu X."/>
            <person name="Wang C."/>
        </authorList>
    </citation>
    <scope>NUCLEOTIDE SEQUENCE [LARGE SCALE GENOMIC DNA]</scope>
    <source>
        <strain evidence="4">Co18 / CGMCC 3.14243</strain>
        <tissue evidence="3">Fruit-body</tissue>
    </source>
</reference>
<proteinExistence type="predicted"/>
<accession>T4ZZX7</accession>
<dbReference type="HOGENOM" id="CLU_2109744_0_0_1"/>
<dbReference type="OrthoDB" id="6339427at2759"/>
<feature type="transmembrane region" description="Helical" evidence="2">
    <location>
        <begin position="42"/>
        <end position="61"/>
    </location>
</feature>
<dbReference type="AlphaFoldDB" id="T4ZZX7"/>